<dbReference type="AlphaFoldDB" id="A0A1H9SGC8"/>
<evidence type="ECO:0000313" key="1">
    <source>
        <dbReference type="EMBL" id="SER84086.1"/>
    </source>
</evidence>
<evidence type="ECO:0000313" key="2">
    <source>
        <dbReference type="Proteomes" id="UP000199114"/>
    </source>
</evidence>
<protein>
    <submittedName>
        <fullName evidence="1">Uncharacterized protein</fullName>
    </submittedName>
</protein>
<name>A0A1H9SGC8_9EURY</name>
<dbReference type="Proteomes" id="UP000199114">
    <property type="component" value="Unassembled WGS sequence"/>
</dbReference>
<sequence length="43" mass="5003">MDPKRSDVRLDDAPDEDGIVTRVLRSERSSRSLIDNLREYLGR</sequence>
<accession>A0A1H9SGC8</accession>
<dbReference type="RefSeq" id="WP_281246992.1">
    <property type="nucleotide sequence ID" value="NZ_FOFD01000008.1"/>
</dbReference>
<gene>
    <name evidence="1" type="ORF">SAMN04489841_4720</name>
</gene>
<organism evidence="1 2">
    <name type="scientific">Natrinema salaciae</name>
    <dbReference type="NCBI Taxonomy" id="1186196"/>
    <lineage>
        <taxon>Archaea</taxon>
        <taxon>Methanobacteriati</taxon>
        <taxon>Methanobacteriota</taxon>
        <taxon>Stenosarchaea group</taxon>
        <taxon>Halobacteria</taxon>
        <taxon>Halobacteriales</taxon>
        <taxon>Natrialbaceae</taxon>
        <taxon>Natrinema</taxon>
    </lineage>
</organism>
<proteinExistence type="predicted"/>
<dbReference type="EMBL" id="FOFD01000008">
    <property type="protein sequence ID" value="SER84086.1"/>
    <property type="molecule type" value="Genomic_DNA"/>
</dbReference>
<keyword evidence="2" id="KW-1185">Reference proteome</keyword>
<reference evidence="2" key="1">
    <citation type="submission" date="2016-10" db="EMBL/GenBank/DDBJ databases">
        <authorList>
            <person name="Varghese N."/>
            <person name="Submissions S."/>
        </authorList>
    </citation>
    <scope>NUCLEOTIDE SEQUENCE [LARGE SCALE GENOMIC DNA]</scope>
    <source>
        <strain evidence="2">DSM 25055</strain>
    </source>
</reference>